<dbReference type="InterPro" id="IPR007502">
    <property type="entry name" value="Helicase-assoc_dom"/>
</dbReference>
<protein>
    <recommendedName>
        <fullName evidence="2">RNA helicase</fullName>
        <ecNumber evidence="2">3.6.4.13</ecNumber>
    </recommendedName>
</protein>
<evidence type="ECO:0000256" key="3">
    <source>
        <dbReference type="ARBA" id="ARBA00022664"/>
    </source>
</evidence>
<dbReference type="Pfam" id="PF04408">
    <property type="entry name" value="WHD_HA2"/>
    <property type="match status" value="1"/>
</dbReference>
<dbReference type="EC" id="3.6.4.13" evidence="2"/>
<dbReference type="GO" id="GO:0005524">
    <property type="term" value="F:ATP binding"/>
    <property type="evidence" value="ECO:0007669"/>
    <property type="project" value="UniProtKB-KW"/>
</dbReference>
<comment type="caution">
    <text evidence="13">The sequence shown here is derived from an EMBL/GenBank/DDBJ whole genome shotgun (WGS) entry which is preliminary data.</text>
</comment>
<keyword evidence="7" id="KW-0508">mRNA splicing</keyword>
<dbReference type="InterPro" id="IPR002464">
    <property type="entry name" value="DNA/RNA_helicase_DEAH_CS"/>
</dbReference>
<dbReference type="PANTHER" id="PTHR18934">
    <property type="entry name" value="ATP-DEPENDENT RNA HELICASE"/>
    <property type="match status" value="1"/>
</dbReference>
<dbReference type="Gene3D" id="3.40.50.300">
    <property type="entry name" value="P-loop containing nucleotide triphosphate hydrolases"/>
    <property type="match status" value="2"/>
</dbReference>
<comment type="catalytic activity">
    <reaction evidence="9">
        <text>ATP + H2O = ADP + phosphate + H(+)</text>
        <dbReference type="Rhea" id="RHEA:13065"/>
        <dbReference type="ChEBI" id="CHEBI:15377"/>
        <dbReference type="ChEBI" id="CHEBI:15378"/>
        <dbReference type="ChEBI" id="CHEBI:30616"/>
        <dbReference type="ChEBI" id="CHEBI:43474"/>
        <dbReference type="ChEBI" id="CHEBI:456216"/>
        <dbReference type="EC" id="3.6.4.13"/>
    </reaction>
</comment>
<dbReference type="Proteomes" id="UP001360560">
    <property type="component" value="Unassembled WGS sequence"/>
</dbReference>
<keyword evidence="3" id="KW-0507">mRNA processing</keyword>
<dbReference type="PROSITE" id="PS51194">
    <property type="entry name" value="HELICASE_CTER"/>
    <property type="match status" value="1"/>
</dbReference>
<gene>
    <name evidence="13" type="ORF">DASC09_020240</name>
</gene>
<dbReference type="SUPFAM" id="SSF52540">
    <property type="entry name" value="P-loop containing nucleoside triphosphate hydrolases"/>
    <property type="match status" value="1"/>
</dbReference>
<evidence type="ECO:0000256" key="1">
    <source>
        <dbReference type="ARBA" id="ARBA00004123"/>
    </source>
</evidence>
<evidence type="ECO:0000259" key="11">
    <source>
        <dbReference type="PROSITE" id="PS51192"/>
    </source>
</evidence>
<accession>A0AAV5QJA7</accession>
<dbReference type="Gene3D" id="1.20.120.1080">
    <property type="match status" value="1"/>
</dbReference>
<dbReference type="GO" id="GO:0000398">
    <property type="term" value="P:mRNA splicing, via spliceosome"/>
    <property type="evidence" value="ECO:0007669"/>
    <property type="project" value="UniProtKB-ARBA"/>
</dbReference>
<evidence type="ECO:0000313" key="14">
    <source>
        <dbReference type="Proteomes" id="UP001360560"/>
    </source>
</evidence>
<keyword evidence="5" id="KW-0378">Hydrolase</keyword>
<evidence type="ECO:0000313" key="13">
    <source>
        <dbReference type="EMBL" id="GMM34699.1"/>
    </source>
</evidence>
<keyword evidence="8" id="KW-0539">Nucleus</keyword>
<feature type="domain" description="Helicase ATP-binding" evidence="11">
    <location>
        <begin position="229"/>
        <end position="401"/>
    </location>
</feature>
<dbReference type="CDD" id="cd18791">
    <property type="entry name" value="SF2_C_RHA"/>
    <property type="match status" value="1"/>
</dbReference>
<feature type="compositionally biased region" description="Polar residues" evidence="10">
    <location>
        <begin position="119"/>
        <end position="131"/>
    </location>
</feature>
<dbReference type="InterPro" id="IPR011545">
    <property type="entry name" value="DEAD/DEAH_box_helicase_dom"/>
</dbReference>
<dbReference type="InterPro" id="IPR014001">
    <property type="entry name" value="Helicase_ATP-bd"/>
</dbReference>
<evidence type="ECO:0000256" key="4">
    <source>
        <dbReference type="ARBA" id="ARBA00022741"/>
    </source>
</evidence>
<dbReference type="GO" id="GO:0071006">
    <property type="term" value="C:U2-type catalytic step 1 spliceosome"/>
    <property type="evidence" value="ECO:0007669"/>
    <property type="project" value="UniProtKB-ARBA"/>
</dbReference>
<dbReference type="PROSITE" id="PS51192">
    <property type="entry name" value="HELICASE_ATP_BIND_1"/>
    <property type="match status" value="1"/>
</dbReference>
<proteinExistence type="predicted"/>
<dbReference type="InterPro" id="IPR011709">
    <property type="entry name" value="DEAD-box_helicase_OB_fold"/>
</dbReference>
<feature type="region of interest" description="Disordered" evidence="10">
    <location>
        <begin position="108"/>
        <end position="131"/>
    </location>
</feature>
<dbReference type="AlphaFoldDB" id="A0AAV5QJA7"/>
<comment type="subcellular location">
    <subcellularLocation>
        <location evidence="1">Nucleus</location>
    </subcellularLocation>
</comment>
<organism evidence="13 14">
    <name type="scientific">Saccharomycopsis crataegensis</name>
    <dbReference type="NCBI Taxonomy" id="43959"/>
    <lineage>
        <taxon>Eukaryota</taxon>
        <taxon>Fungi</taxon>
        <taxon>Dikarya</taxon>
        <taxon>Ascomycota</taxon>
        <taxon>Saccharomycotina</taxon>
        <taxon>Saccharomycetes</taxon>
        <taxon>Saccharomycopsidaceae</taxon>
        <taxon>Saccharomycopsis</taxon>
    </lineage>
</organism>
<reference evidence="13 14" key="1">
    <citation type="journal article" date="2023" name="Elife">
        <title>Identification of key yeast species and microbe-microbe interactions impacting larval growth of Drosophila in the wild.</title>
        <authorList>
            <person name="Mure A."/>
            <person name="Sugiura Y."/>
            <person name="Maeda R."/>
            <person name="Honda K."/>
            <person name="Sakurai N."/>
            <person name="Takahashi Y."/>
            <person name="Watada M."/>
            <person name="Katoh T."/>
            <person name="Gotoh A."/>
            <person name="Gotoh Y."/>
            <person name="Taniguchi I."/>
            <person name="Nakamura K."/>
            <person name="Hayashi T."/>
            <person name="Katayama T."/>
            <person name="Uemura T."/>
            <person name="Hattori Y."/>
        </authorList>
    </citation>
    <scope>NUCLEOTIDE SEQUENCE [LARGE SCALE GENOMIC DNA]</scope>
    <source>
        <strain evidence="13 14">SC-9</strain>
    </source>
</reference>
<dbReference type="GeneID" id="90072678"/>
<dbReference type="GO" id="GO:0016787">
    <property type="term" value="F:hydrolase activity"/>
    <property type="evidence" value="ECO:0007669"/>
    <property type="project" value="UniProtKB-KW"/>
</dbReference>
<dbReference type="InterPro" id="IPR048333">
    <property type="entry name" value="HA2_WH"/>
</dbReference>
<name>A0AAV5QJA7_9ASCO</name>
<keyword evidence="4" id="KW-0547">Nucleotide-binding</keyword>
<evidence type="ECO:0000256" key="5">
    <source>
        <dbReference type="ARBA" id="ARBA00022801"/>
    </source>
</evidence>
<dbReference type="InterPro" id="IPR027417">
    <property type="entry name" value="P-loop_NTPase"/>
</dbReference>
<dbReference type="GO" id="GO:0003724">
    <property type="term" value="F:RNA helicase activity"/>
    <property type="evidence" value="ECO:0007669"/>
    <property type="project" value="UniProtKB-EC"/>
</dbReference>
<evidence type="ECO:0000256" key="10">
    <source>
        <dbReference type="SAM" id="MobiDB-lite"/>
    </source>
</evidence>
<evidence type="ECO:0000256" key="2">
    <source>
        <dbReference type="ARBA" id="ARBA00012552"/>
    </source>
</evidence>
<dbReference type="GO" id="GO:0071826">
    <property type="term" value="P:protein-RNA complex organization"/>
    <property type="evidence" value="ECO:0007669"/>
    <property type="project" value="UniProtKB-ARBA"/>
</dbReference>
<dbReference type="Pfam" id="PF07717">
    <property type="entry name" value="OB_NTP_bind"/>
    <property type="match status" value="1"/>
</dbReference>
<dbReference type="SMART" id="SM00490">
    <property type="entry name" value="HELICc"/>
    <property type="match status" value="1"/>
</dbReference>
<dbReference type="Pfam" id="PF00271">
    <property type="entry name" value="Helicase_C"/>
    <property type="match status" value="1"/>
</dbReference>
<evidence type="ECO:0000256" key="6">
    <source>
        <dbReference type="ARBA" id="ARBA00022840"/>
    </source>
</evidence>
<dbReference type="Pfam" id="PF00270">
    <property type="entry name" value="DEAD"/>
    <property type="match status" value="1"/>
</dbReference>
<dbReference type="InterPro" id="IPR001650">
    <property type="entry name" value="Helicase_C-like"/>
</dbReference>
<dbReference type="PROSITE" id="PS00690">
    <property type="entry name" value="DEAH_ATP_HELICASE"/>
    <property type="match status" value="1"/>
</dbReference>
<evidence type="ECO:0000256" key="7">
    <source>
        <dbReference type="ARBA" id="ARBA00023187"/>
    </source>
</evidence>
<dbReference type="SMART" id="SM00847">
    <property type="entry name" value="HA2"/>
    <property type="match status" value="1"/>
</dbReference>
<dbReference type="FunFam" id="3.40.50.300:FF:000007">
    <property type="entry name" value="Pre-mRNA-splicing factor ATP-dependent RNA helicase"/>
    <property type="match status" value="1"/>
</dbReference>
<evidence type="ECO:0000256" key="8">
    <source>
        <dbReference type="ARBA" id="ARBA00023242"/>
    </source>
</evidence>
<keyword evidence="6" id="KW-0067">ATP-binding</keyword>
<dbReference type="PANTHER" id="PTHR18934:SF83">
    <property type="entry name" value="PRE-MRNA-SPLICING FACTOR ATP-DEPENDENT RNA HELICASE DHX16"/>
    <property type="match status" value="1"/>
</dbReference>
<dbReference type="RefSeq" id="XP_064851699.1">
    <property type="nucleotide sequence ID" value="XM_064995627.1"/>
</dbReference>
<sequence>MSSGEDLSELRKLARQSYLSRREETKLLVLKQEVIEYNNDIKDYGWSNLSKREQDDYEYKKEILDIVLQRRDLSDQIYNQLNFNYELPKDYFTEDNKIDKKRKKDLLNVRKSQGRGEPNDQSSFQTWESNQRKSMLVTSGNMKLEENFEDPTSLNLPGSENYEFVFDDSQNINFVNSDEKLSIVDELSEIRDEKHEETRLKDEERRAKKKSIEETKKSLPVYKYKQDIIDAIKKYQILIFVGETGSGKTTQLPQYLYEAGLCNNFDNDDTTTYKKIAITQPRRVAATSVATRVAEEMGFKLGNEVGYTIRFDDKSSEKTLIKYVTDGMLLREFLIDPEMKSYSAIIIDEAHERTISTDILLGLLKDIVKINKDLKVIISSATVNSKKFSDFFGNVPIFNVPGRRYPVDIFYTEQPESNYLFASVTTIFQIHLSQDTPGDILVFLTGQEEIEAIEEILKDTCAKLGNKIKPLIIAPIYSNLPIELQTKIFEPTPQGSRKVVLATNIAETSITIDGIKYVIDPGFVKEKVFNPTTGMESLVVVPCSQASAQQRAGRAGRVGPGKCFRLYTKWSFKNELPKQPTPEILRSNLSGIILMLLSLGIYDILNFEFLDKPSNDLLIKSLELLYALGAMNEAGELTKLGKVMSEFPLDPMFSKVLITGNRKNCLSEILSIVSMLTESGSLFYVPKNNKEMAQKAKENFNNRYKDHGDHFMYLEVWNQWVDNGYSYQWCKDNFIQHKTLNRIRNVRNQLERLCGKNELFIQESSNSSLNRKPSDDDDDNDDSFKKLILNVKISIASGFFPNTSKLTKSGTSYRNLKKQQEVFIHPSSSLFKKKPPVKLLIYNELVLTTKEYMRNVLVIDDERILKDYASHYFNEEALNEIENANSSKRNNKMNP</sequence>
<keyword evidence="14" id="KW-1185">Reference proteome</keyword>
<dbReference type="EMBL" id="BTFZ01000003">
    <property type="protein sequence ID" value="GMM34699.1"/>
    <property type="molecule type" value="Genomic_DNA"/>
</dbReference>
<dbReference type="FunFam" id="3.40.50.300:FF:000726">
    <property type="entry name" value="Pre-mRNA-splicing factor ATP-dependent RNA helicase"/>
    <property type="match status" value="1"/>
</dbReference>
<dbReference type="SMART" id="SM00487">
    <property type="entry name" value="DEXDc"/>
    <property type="match status" value="1"/>
</dbReference>
<evidence type="ECO:0000256" key="9">
    <source>
        <dbReference type="ARBA" id="ARBA00047984"/>
    </source>
</evidence>
<feature type="domain" description="Helicase C-terminal" evidence="12">
    <location>
        <begin position="426"/>
        <end position="600"/>
    </location>
</feature>
<evidence type="ECO:0000259" key="12">
    <source>
        <dbReference type="PROSITE" id="PS51194"/>
    </source>
</evidence>
<dbReference type="GO" id="GO:0022613">
    <property type="term" value="P:ribonucleoprotein complex biogenesis"/>
    <property type="evidence" value="ECO:0007669"/>
    <property type="project" value="UniProtKB-ARBA"/>
</dbReference>
<dbReference type="Pfam" id="PF21010">
    <property type="entry name" value="HA2_C"/>
    <property type="match status" value="1"/>
</dbReference>
<dbReference type="GO" id="GO:0071013">
    <property type="term" value="C:catalytic step 2 spliceosome"/>
    <property type="evidence" value="ECO:0007669"/>
    <property type="project" value="TreeGrafter"/>
</dbReference>
<dbReference type="GO" id="GO:0003723">
    <property type="term" value="F:RNA binding"/>
    <property type="evidence" value="ECO:0007669"/>
    <property type="project" value="TreeGrafter"/>
</dbReference>